<dbReference type="RefSeq" id="WP_369314341.1">
    <property type="nucleotide sequence ID" value="NZ_JBEHZE010000001.1"/>
</dbReference>
<proteinExistence type="predicted"/>
<evidence type="ECO:0000256" key="1">
    <source>
        <dbReference type="SAM" id="Phobius"/>
    </source>
</evidence>
<feature type="transmembrane region" description="Helical" evidence="1">
    <location>
        <begin position="73"/>
        <end position="96"/>
    </location>
</feature>
<feature type="transmembrane region" description="Helical" evidence="1">
    <location>
        <begin position="150"/>
        <end position="169"/>
    </location>
</feature>
<comment type="caution">
    <text evidence="3">The sequence shown here is derived from an EMBL/GenBank/DDBJ whole genome shotgun (WGS) entry which is preliminary data.</text>
</comment>
<evidence type="ECO:0000259" key="2">
    <source>
        <dbReference type="Pfam" id="PF14219"/>
    </source>
</evidence>
<accession>A0ABV3Z6B1</accession>
<reference evidence="3 4" key="1">
    <citation type="submission" date="2024-05" db="EMBL/GenBank/DDBJ databases">
        <title>Three bacterial strains, DH-69, EH-24, and ECK-19 isolated from coastal sediments.</title>
        <authorList>
            <person name="Ye Y.-Q."/>
            <person name="Du Z.-J."/>
        </authorList>
    </citation>
    <scope>NUCLEOTIDE SEQUENCE [LARGE SCALE GENOMIC DNA]</scope>
    <source>
        <strain evidence="3 4">ECK-19</strain>
    </source>
</reference>
<gene>
    <name evidence="3" type="ORF">ABFZ84_12445</name>
</gene>
<evidence type="ECO:0000313" key="4">
    <source>
        <dbReference type="Proteomes" id="UP001560685"/>
    </source>
</evidence>
<keyword evidence="1" id="KW-1133">Transmembrane helix</keyword>
<feature type="transmembrane region" description="Helical" evidence="1">
    <location>
        <begin position="197"/>
        <end position="215"/>
    </location>
</feature>
<dbReference type="EMBL" id="JBEHZE010000001">
    <property type="protein sequence ID" value="MEX6634356.1"/>
    <property type="molecule type" value="Genomic_DNA"/>
</dbReference>
<protein>
    <submittedName>
        <fullName evidence="3">DUF4328 domain-containing protein</fullName>
    </submittedName>
</protein>
<feature type="transmembrane region" description="Helical" evidence="1">
    <location>
        <begin position="26"/>
        <end position="52"/>
    </location>
</feature>
<dbReference type="InterPro" id="IPR025565">
    <property type="entry name" value="DUF4328"/>
</dbReference>
<dbReference type="Pfam" id="PF14219">
    <property type="entry name" value="DUF4328"/>
    <property type="match status" value="1"/>
</dbReference>
<keyword evidence="4" id="KW-1185">Reference proteome</keyword>
<keyword evidence="1" id="KW-0472">Membrane</keyword>
<keyword evidence="1" id="KW-0812">Transmembrane</keyword>
<evidence type="ECO:0000313" key="3">
    <source>
        <dbReference type="EMBL" id="MEX6634356.1"/>
    </source>
</evidence>
<feature type="transmembrane region" description="Helical" evidence="1">
    <location>
        <begin position="108"/>
        <end position="129"/>
    </location>
</feature>
<feature type="domain" description="DUF4328" evidence="2">
    <location>
        <begin position="61"/>
        <end position="221"/>
    </location>
</feature>
<dbReference type="Proteomes" id="UP001560685">
    <property type="component" value="Unassembled WGS sequence"/>
</dbReference>
<sequence length="237" mass="26669">MTVTNDPVVEQEMQDRPRPFGKLWVFLRYAFVASIIGDILLAVSNAYAFSWIKAVNDGAVYSMSEAEFIDLHQAILGGLYVIIYFACIVAYCRFYYRAMNNLKIVEAADLHISPFWTIGYFFVPFLSLWKPLVAVREIWRGSHDPANANVTVPAIIGWWWGFWLLGSLLDKVSWQMLLSSGALGEEMTNVERYLDSLMIDIGSALIAIIGAILVLRFSAQIKRAQEANILSSSVSPD</sequence>
<organism evidence="3 4">
    <name type="scientific">Hyphococcus lacteus</name>
    <dbReference type="NCBI Taxonomy" id="3143536"/>
    <lineage>
        <taxon>Bacteria</taxon>
        <taxon>Pseudomonadati</taxon>
        <taxon>Pseudomonadota</taxon>
        <taxon>Alphaproteobacteria</taxon>
        <taxon>Parvularculales</taxon>
        <taxon>Parvularculaceae</taxon>
        <taxon>Hyphococcus</taxon>
    </lineage>
</organism>
<name>A0ABV3Z6B1_9PROT</name>